<evidence type="ECO:0000256" key="3">
    <source>
        <dbReference type="ARBA" id="ARBA00022837"/>
    </source>
</evidence>
<keyword evidence="2" id="KW-0677">Repeat</keyword>
<dbReference type="Pfam" id="PF13499">
    <property type="entry name" value="EF-hand_7"/>
    <property type="match status" value="1"/>
</dbReference>
<dbReference type="SUPFAM" id="SSF47473">
    <property type="entry name" value="EF-hand"/>
    <property type="match status" value="1"/>
</dbReference>
<sequence>MFHQSVASSELLYDSLRTDSVLQSSENSRNAELYSDGMSDGTESEGEDEYFTEYDYEINFSRKELKSVVVNFQLSQKDLKRFTRLFRKLDKDFSNTIDRNELFLWLDEPRTLFSNNLFEIVDLQKEGNLNLVEFIKTLTTYALFGNEEILQFCFYAFDKDKNGYIDHYELHKLVDLLHQDKETKFMNIKKVLAQFDKNRDGRISFQEFKIINKKHPFLFYPAFRLQKRIEKKIMGARWWENKRAELRVARGQQEPEARRSSTDSIKSLIQSARKTVRVGARLFIGVTSPLYKSWRSKLKNQDTPQTEGELSESSNEDSQQVKVKAKEETVHVRRPTPSQKKQKNSQHFTIEDIIDDGNPFEPVPATGNDLESAPSTNIPRKPSFNLFEIENELLAVSENLKKAYQ</sequence>
<evidence type="ECO:0000256" key="2">
    <source>
        <dbReference type="ARBA" id="ARBA00022737"/>
    </source>
</evidence>
<dbReference type="PROSITE" id="PS00018">
    <property type="entry name" value="EF_HAND_1"/>
    <property type="match status" value="2"/>
</dbReference>
<dbReference type="Gene3D" id="1.10.238.10">
    <property type="entry name" value="EF-hand"/>
    <property type="match status" value="1"/>
</dbReference>
<gene>
    <name evidence="6" type="ORF">QSP1433_LOCUS15037</name>
</gene>
<dbReference type="AlphaFoldDB" id="A0A7S2SKL7"/>
<feature type="domain" description="EF-hand" evidence="5">
    <location>
        <begin position="145"/>
        <end position="180"/>
    </location>
</feature>
<keyword evidence="3" id="KW-0106">Calcium</keyword>
<dbReference type="GO" id="GO:0005509">
    <property type="term" value="F:calcium ion binding"/>
    <property type="evidence" value="ECO:0007669"/>
    <property type="project" value="InterPro"/>
</dbReference>
<feature type="compositionally biased region" description="Polar residues" evidence="4">
    <location>
        <begin position="301"/>
        <end position="321"/>
    </location>
</feature>
<feature type="region of interest" description="Disordered" evidence="4">
    <location>
        <begin position="297"/>
        <end position="378"/>
    </location>
</feature>
<evidence type="ECO:0000256" key="4">
    <source>
        <dbReference type="SAM" id="MobiDB-lite"/>
    </source>
</evidence>
<dbReference type="PANTHER" id="PTHR45942">
    <property type="entry name" value="PROTEIN PHOSPATASE 3 REGULATORY SUBUNIT B ALPHA ISOFORM TYPE 1"/>
    <property type="match status" value="1"/>
</dbReference>
<accession>A0A7S2SKL7</accession>
<protein>
    <recommendedName>
        <fullName evidence="5">EF-hand domain-containing protein</fullName>
    </recommendedName>
</protein>
<proteinExistence type="predicted"/>
<dbReference type="EMBL" id="HBHK01023904">
    <property type="protein sequence ID" value="CAD9702789.1"/>
    <property type="molecule type" value="Transcribed_RNA"/>
</dbReference>
<evidence type="ECO:0000313" key="6">
    <source>
        <dbReference type="EMBL" id="CAD9702789.1"/>
    </source>
</evidence>
<dbReference type="InterPro" id="IPR011992">
    <property type="entry name" value="EF-hand-dom_pair"/>
</dbReference>
<dbReference type="InterPro" id="IPR018247">
    <property type="entry name" value="EF_Hand_1_Ca_BS"/>
</dbReference>
<keyword evidence="1" id="KW-0479">Metal-binding</keyword>
<name>A0A7S2SKL7_9STRA</name>
<reference evidence="6" key="1">
    <citation type="submission" date="2021-01" db="EMBL/GenBank/DDBJ databases">
        <authorList>
            <person name="Corre E."/>
            <person name="Pelletier E."/>
            <person name="Niang G."/>
            <person name="Scheremetjew M."/>
            <person name="Finn R."/>
            <person name="Kale V."/>
            <person name="Holt S."/>
            <person name="Cochrane G."/>
            <person name="Meng A."/>
            <person name="Brown T."/>
            <person name="Cohen L."/>
        </authorList>
    </citation>
    <scope>NUCLEOTIDE SEQUENCE</scope>
    <source>
        <strain evidence="6">NY070348D</strain>
    </source>
</reference>
<dbReference type="PROSITE" id="PS50222">
    <property type="entry name" value="EF_HAND_2"/>
    <property type="match status" value="3"/>
</dbReference>
<feature type="region of interest" description="Disordered" evidence="4">
    <location>
        <begin position="23"/>
        <end position="46"/>
    </location>
</feature>
<dbReference type="SMART" id="SM00054">
    <property type="entry name" value="EFh"/>
    <property type="match status" value="3"/>
</dbReference>
<feature type="domain" description="EF-hand" evidence="5">
    <location>
        <begin position="77"/>
        <end position="112"/>
    </location>
</feature>
<dbReference type="Pfam" id="PF13202">
    <property type="entry name" value="EF-hand_5"/>
    <property type="match status" value="1"/>
</dbReference>
<evidence type="ECO:0000256" key="1">
    <source>
        <dbReference type="ARBA" id="ARBA00022723"/>
    </source>
</evidence>
<organism evidence="6">
    <name type="scientific">Mucochytrium quahogii</name>
    <dbReference type="NCBI Taxonomy" id="96639"/>
    <lineage>
        <taxon>Eukaryota</taxon>
        <taxon>Sar</taxon>
        <taxon>Stramenopiles</taxon>
        <taxon>Bigyra</taxon>
        <taxon>Labyrinthulomycetes</taxon>
        <taxon>Thraustochytrida</taxon>
        <taxon>Thraustochytriidae</taxon>
        <taxon>Mucochytrium</taxon>
    </lineage>
</organism>
<feature type="domain" description="EF-hand" evidence="5">
    <location>
        <begin position="183"/>
        <end position="218"/>
    </location>
</feature>
<evidence type="ECO:0000259" key="5">
    <source>
        <dbReference type="PROSITE" id="PS50222"/>
    </source>
</evidence>
<dbReference type="CDD" id="cd00051">
    <property type="entry name" value="EFh"/>
    <property type="match status" value="1"/>
</dbReference>
<dbReference type="InterPro" id="IPR002048">
    <property type="entry name" value="EF_hand_dom"/>
</dbReference>